<dbReference type="InterPro" id="IPR000878">
    <property type="entry name" value="4pyrrol_Mease"/>
</dbReference>
<dbReference type="PANTHER" id="PTHR43467">
    <property type="entry name" value="COBALT-PRECORRIN-2 C(20)-METHYLTRANSFERASE"/>
    <property type="match status" value="1"/>
</dbReference>
<comment type="caution">
    <text evidence="9">The sequence shown here is derived from an EMBL/GenBank/DDBJ whole genome shotgun (WGS) entry which is preliminary data.</text>
</comment>
<evidence type="ECO:0000256" key="6">
    <source>
        <dbReference type="ARBA" id="ARBA00022691"/>
    </source>
</evidence>
<dbReference type="EC" id="2.1.1.130" evidence="9"/>
<dbReference type="GO" id="GO:0030788">
    <property type="term" value="F:precorrin-2 C20-methyltransferase activity"/>
    <property type="evidence" value="ECO:0007669"/>
    <property type="project" value="UniProtKB-EC"/>
</dbReference>
<dbReference type="CDD" id="cd11645">
    <property type="entry name" value="Precorrin_2_C20_MT"/>
    <property type="match status" value="1"/>
</dbReference>
<evidence type="ECO:0000313" key="9">
    <source>
        <dbReference type="EMBL" id="HJC16181.1"/>
    </source>
</evidence>
<accession>A0A9D2SMM2</accession>
<dbReference type="PIRSF" id="PIRSF036427">
    <property type="entry name" value="Precrrn-2_mtase"/>
    <property type="match status" value="1"/>
</dbReference>
<organism evidence="9 10">
    <name type="scientific">Candidatus Fusicatenibacter intestinigallinarum</name>
    <dbReference type="NCBI Taxonomy" id="2838598"/>
    <lineage>
        <taxon>Bacteria</taxon>
        <taxon>Bacillati</taxon>
        <taxon>Bacillota</taxon>
        <taxon>Clostridia</taxon>
        <taxon>Lachnospirales</taxon>
        <taxon>Lachnospiraceae</taxon>
        <taxon>Fusicatenibacter</taxon>
    </lineage>
</organism>
<dbReference type="InterPro" id="IPR012382">
    <property type="entry name" value="CobI/CbiL"/>
</dbReference>
<evidence type="ECO:0000259" key="8">
    <source>
        <dbReference type="Pfam" id="PF00590"/>
    </source>
</evidence>
<dbReference type="EMBL" id="DWWU01000041">
    <property type="protein sequence ID" value="HJC16181.1"/>
    <property type="molecule type" value="Genomic_DNA"/>
</dbReference>
<dbReference type="Gene3D" id="3.30.950.10">
    <property type="entry name" value="Methyltransferase, Cobalt-precorrin-4 Transmethylase, Domain 2"/>
    <property type="match status" value="1"/>
</dbReference>
<dbReference type="Gene3D" id="3.40.1010.10">
    <property type="entry name" value="Cobalt-precorrin-4 Transmethylase, Domain 1"/>
    <property type="match status" value="1"/>
</dbReference>
<dbReference type="AlphaFoldDB" id="A0A9D2SMM2"/>
<dbReference type="NCBIfam" id="TIGR01467">
    <property type="entry name" value="cobI_cbiL"/>
    <property type="match status" value="1"/>
</dbReference>
<dbReference type="PANTHER" id="PTHR43467:SF2">
    <property type="entry name" value="COBALT-PRECORRIN-2 C(20)-METHYLTRANSFERASE"/>
    <property type="match status" value="1"/>
</dbReference>
<evidence type="ECO:0000256" key="5">
    <source>
        <dbReference type="ARBA" id="ARBA00022679"/>
    </source>
</evidence>
<dbReference type="InterPro" id="IPR014777">
    <property type="entry name" value="4pyrrole_Mease_sub1"/>
</dbReference>
<keyword evidence="3" id="KW-0169">Cobalamin biosynthesis</keyword>
<proteinExistence type="inferred from homology"/>
<comment type="pathway">
    <text evidence="1">Cofactor biosynthesis; adenosylcobalamin biosynthesis.</text>
</comment>
<dbReference type="Proteomes" id="UP000823849">
    <property type="component" value="Unassembled WGS sequence"/>
</dbReference>
<dbReference type="SUPFAM" id="SSF53790">
    <property type="entry name" value="Tetrapyrrole methylase"/>
    <property type="match status" value="1"/>
</dbReference>
<protein>
    <submittedName>
        <fullName evidence="9">Precorrin-2 C(20)-methyltransferase</fullName>
        <ecNumber evidence="9">2.1.1.130</ecNumber>
    </submittedName>
</protein>
<dbReference type="Pfam" id="PF00590">
    <property type="entry name" value="TP_methylase"/>
    <property type="match status" value="1"/>
</dbReference>
<keyword evidence="4 9" id="KW-0489">Methyltransferase</keyword>
<evidence type="ECO:0000256" key="4">
    <source>
        <dbReference type="ARBA" id="ARBA00022603"/>
    </source>
</evidence>
<gene>
    <name evidence="9" type="primary">cobI</name>
    <name evidence="9" type="ORF">H9705_10275</name>
</gene>
<evidence type="ECO:0000256" key="1">
    <source>
        <dbReference type="ARBA" id="ARBA00004953"/>
    </source>
</evidence>
<dbReference type="InterPro" id="IPR035996">
    <property type="entry name" value="4pyrrol_Methylase_sf"/>
</dbReference>
<keyword evidence="5 9" id="KW-0808">Transferase</keyword>
<name>A0A9D2SMM2_9FIRM</name>
<dbReference type="InterPro" id="IPR006364">
    <property type="entry name" value="CobI/CbiL/CobIJ_dom"/>
</dbReference>
<dbReference type="GO" id="GO:0032259">
    <property type="term" value="P:methylation"/>
    <property type="evidence" value="ECO:0007669"/>
    <property type="project" value="UniProtKB-KW"/>
</dbReference>
<reference evidence="9" key="2">
    <citation type="submission" date="2021-04" db="EMBL/GenBank/DDBJ databases">
        <authorList>
            <person name="Gilroy R."/>
        </authorList>
    </citation>
    <scope>NUCLEOTIDE SEQUENCE</scope>
    <source>
        <strain evidence="9">CHK185-5351</strain>
    </source>
</reference>
<reference evidence="9" key="1">
    <citation type="journal article" date="2021" name="PeerJ">
        <title>Extensive microbial diversity within the chicken gut microbiome revealed by metagenomics and culture.</title>
        <authorList>
            <person name="Gilroy R."/>
            <person name="Ravi A."/>
            <person name="Getino M."/>
            <person name="Pursley I."/>
            <person name="Horton D.L."/>
            <person name="Alikhan N.F."/>
            <person name="Baker D."/>
            <person name="Gharbi K."/>
            <person name="Hall N."/>
            <person name="Watson M."/>
            <person name="Adriaenssens E.M."/>
            <person name="Foster-Nyarko E."/>
            <person name="Jarju S."/>
            <person name="Secka A."/>
            <person name="Antonio M."/>
            <person name="Oren A."/>
            <person name="Chaudhuri R.R."/>
            <person name="La Ragione R."/>
            <person name="Hildebrand F."/>
            <person name="Pallen M.J."/>
        </authorList>
    </citation>
    <scope>NUCLEOTIDE SEQUENCE</scope>
    <source>
        <strain evidence="9">CHK185-5351</strain>
    </source>
</reference>
<evidence type="ECO:0000256" key="2">
    <source>
        <dbReference type="ARBA" id="ARBA00005879"/>
    </source>
</evidence>
<sequence>MKRGTLYGVGIGPGDPELLTLKAVRRIREAQVIALPGKEAKETVAYRIAVQAVPELENKHLLAVAMPMTKDRTELEENHKKAAKAVEQELDQGKDVAFLTLGDPTVYSTYLYVHKRVQEDGYEAKIVSGVTSFCAAAAELEIGLVENSQQLHVIPASYQIEDALKLPGTKVLMKAGRKMEQVKELLEQMDAEVLMVENCGMEGQRICRGAEEIPESAGYYSLIVVKEK</sequence>
<keyword evidence="6" id="KW-0949">S-adenosyl-L-methionine</keyword>
<feature type="domain" description="Tetrapyrrole methylase" evidence="8">
    <location>
        <begin position="5"/>
        <end position="209"/>
    </location>
</feature>
<dbReference type="GO" id="GO:0009236">
    <property type="term" value="P:cobalamin biosynthetic process"/>
    <property type="evidence" value="ECO:0007669"/>
    <property type="project" value="UniProtKB-UniRule"/>
</dbReference>
<evidence type="ECO:0000256" key="7">
    <source>
        <dbReference type="PIRNR" id="PIRNR036427"/>
    </source>
</evidence>
<evidence type="ECO:0000313" key="10">
    <source>
        <dbReference type="Proteomes" id="UP000823849"/>
    </source>
</evidence>
<comment type="similarity">
    <text evidence="2 7">Belongs to the precorrin methyltransferase family.</text>
</comment>
<dbReference type="InterPro" id="IPR014776">
    <property type="entry name" value="4pyrrole_Mease_sub2"/>
</dbReference>
<evidence type="ECO:0000256" key="3">
    <source>
        <dbReference type="ARBA" id="ARBA00022573"/>
    </source>
</evidence>